<accession>A0A137NR18</accession>
<protein>
    <submittedName>
        <fullName evidence="1">Uncharacterized protein</fullName>
    </submittedName>
</protein>
<evidence type="ECO:0000313" key="2">
    <source>
        <dbReference type="Proteomes" id="UP000070444"/>
    </source>
</evidence>
<reference evidence="1 2" key="1">
    <citation type="journal article" date="2015" name="Genome Biol. Evol.">
        <title>Phylogenomic analyses indicate that early fungi evolved digesting cell walls of algal ancestors of land plants.</title>
        <authorList>
            <person name="Chang Y."/>
            <person name="Wang S."/>
            <person name="Sekimoto S."/>
            <person name="Aerts A.L."/>
            <person name="Choi C."/>
            <person name="Clum A."/>
            <person name="LaButti K.M."/>
            <person name="Lindquist E.A."/>
            <person name="Yee Ngan C."/>
            <person name="Ohm R.A."/>
            <person name="Salamov A.A."/>
            <person name="Grigoriev I.V."/>
            <person name="Spatafora J.W."/>
            <person name="Berbee M.L."/>
        </authorList>
    </citation>
    <scope>NUCLEOTIDE SEQUENCE [LARGE SCALE GENOMIC DNA]</scope>
    <source>
        <strain evidence="1 2">NRRL 28638</strain>
    </source>
</reference>
<dbReference type="AlphaFoldDB" id="A0A137NR18"/>
<dbReference type="EMBL" id="KQ964962">
    <property type="protein sequence ID" value="KXN65164.1"/>
    <property type="molecule type" value="Genomic_DNA"/>
</dbReference>
<proteinExistence type="predicted"/>
<gene>
    <name evidence="1" type="ORF">CONCODRAFT_13354</name>
</gene>
<sequence>MSSQSAFILQRFITRSFDLDSVLFSCGSILDNSALYKLAASFIPNKYYCLGIFSEDPVWSNYFVNYLKVLKLENFVYGDVNHDNRLSSALGLSSDVYTQSQGFNHDINSRYNNMLESHLKDTMVCSNNYTDSKSYPEGSIAKIIICRKFLTKHLAFQHRFVNHFQKINKTPFLKKKLFSMDSTLMITRPAT</sequence>
<name>A0A137NR18_CONC2</name>
<dbReference type="Proteomes" id="UP000070444">
    <property type="component" value="Unassembled WGS sequence"/>
</dbReference>
<organism evidence="1 2">
    <name type="scientific">Conidiobolus coronatus (strain ATCC 28846 / CBS 209.66 / NRRL 28638)</name>
    <name type="common">Delacroixia coronata</name>
    <dbReference type="NCBI Taxonomy" id="796925"/>
    <lineage>
        <taxon>Eukaryota</taxon>
        <taxon>Fungi</taxon>
        <taxon>Fungi incertae sedis</taxon>
        <taxon>Zoopagomycota</taxon>
        <taxon>Entomophthoromycotina</taxon>
        <taxon>Entomophthoromycetes</taxon>
        <taxon>Entomophthorales</taxon>
        <taxon>Ancylistaceae</taxon>
        <taxon>Conidiobolus</taxon>
    </lineage>
</organism>
<keyword evidence="2" id="KW-1185">Reference proteome</keyword>
<evidence type="ECO:0000313" key="1">
    <source>
        <dbReference type="EMBL" id="KXN65164.1"/>
    </source>
</evidence>